<dbReference type="AlphaFoldDB" id="A0A6A5X9D5"/>
<evidence type="ECO:0000313" key="4">
    <source>
        <dbReference type="EMBL" id="KAF2009572.1"/>
    </source>
</evidence>
<accession>A0A6A5X9D5</accession>
<evidence type="ECO:0000313" key="5">
    <source>
        <dbReference type="Proteomes" id="UP000799778"/>
    </source>
</evidence>
<dbReference type="PANTHER" id="PTHR48081:SF8">
    <property type="entry name" value="ALPHA_BETA HYDROLASE FOLD-3 DOMAIN-CONTAINING PROTEIN-RELATED"/>
    <property type="match status" value="1"/>
</dbReference>
<gene>
    <name evidence="4" type="ORF">BU24DRAFT_327832</name>
</gene>
<dbReference type="SUPFAM" id="SSF53474">
    <property type="entry name" value="alpha/beta-Hydrolases"/>
    <property type="match status" value="1"/>
</dbReference>
<dbReference type="InterPro" id="IPR013094">
    <property type="entry name" value="AB_hydrolase_3"/>
</dbReference>
<dbReference type="Pfam" id="PF07859">
    <property type="entry name" value="Abhydrolase_3"/>
    <property type="match status" value="1"/>
</dbReference>
<dbReference type="InterPro" id="IPR050300">
    <property type="entry name" value="GDXG_lipolytic_enzyme"/>
</dbReference>
<feature type="compositionally biased region" description="Basic residues" evidence="2">
    <location>
        <begin position="194"/>
        <end position="206"/>
    </location>
</feature>
<feature type="non-terminal residue" evidence="4">
    <location>
        <position position="418"/>
    </location>
</feature>
<feature type="region of interest" description="Disordered" evidence="2">
    <location>
        <begin position="186"/>
        <end position="210"/>
    </location>
</feature>
<dbReference type="GO" id="GO:0016787">
    <property type="term" value="F:hydrolase activity"/>
    <property type="evidence" value="ECO:0007669"/>
    <property type="project" value="UniProtKB-KW"/>
</dbReference>
<feature type="non-terminal residue" evidence="4">
    <location>
        <position position="1"/>
    </location>
</feature>
<dbReference type="Proteomes" id="UP000799778">
    <property type="component" value="Unassembled WGS sequence"/>
</dbReference>
<name>A0A6A5X9D5_9PLEO</name>
<proteinExistence type="predicted"/>
<organism evidence="4 5">
    <name type="scientific">Aaosphaeria arxii CBS 175.79</name>
    <dbReference type="NCBI Taxonomy" id="1450172"/>
    <lineage>
        <taxon>Eukaryota</taxon>
        <taxon>Fungi</taxon>
        <taxon>Dikarya</taxon>
        <taxon>Ascomycota</taxon>
        <taxon>Pezizomycotina</taxon>
        <taxon>Dothideomycetes</taxon>
        <taxon>Pleosporomycetidae</taxon>
        <taxon>Pleosporales</taxon>
        <taxon>Pleosporales incertae sedis</taxon>
        <taxon>Aaosphaeria</taxon>
    </lineage>
</organism>
<protein>
    <submittedName>
        <fullName evidence="4">Alpha/beta-hydrolase</fullName>
    </submittedName>
</protein>
<reference evidence="4" key="1">
    <citation type="journal article" date="2020" name="Stud. Mycol.">
        <title>101 Dothideomycetes genomes: a test case for predicting lifestyles and emergence of pathogens.</title>
        <authorList>
            <person name="Haridas S."/>
            <person name="Albert R."/>
            <person name="Binder M."/>
            <person name="Bloem J."/>
            <person name="Labutti K."/>
            <person name="Salamov A."/>
            <person name="Andreopoulos B."/>
            <person name="Baker S."/>
            <person name="Barry K."/>
            <person name="Bills G."/>
            <person name="Bluhm B."/>
            <person name="Cannon C."/>
            <person name="Castanera R."/>
            <person name="Culley D."/>
            <person name="Daum C."/>
            <person name="Ezra D."/>
            <person name="Gonzalez J."/>
            <person name="Henrissat B."/>
            <person name="Kuo A."/>
            <person name="Liang C."/>
            <person name="Lipzen A."/>
            <person name="Lutzoni F."/>
            <person name="Magnuson J."/>
            <person name="Mondo S."/>
            <person name="Nolan M."/>
            <person name="Ohm R."/>
            <person name="Pangilinan J."/>
            <person name="Park H.-J."/>
            <person name="Ramirez L."/>
            <person name="Alfaro M."/>
            <person name="Sun H."/>
            <person name="Tritt A."/>
            <person name="Yoshinaga Y."/>
            <person name="Zwiers L.-H."/>
            <person name="Turgeon B."/>
            <person name="Goodwin S."/>
            <person name="Spatafora J."/>
            <person name="Crous P."/>
            <person name="Grigoriev I."/>
        </authorList>
    </citation>
    <scope>NUCLEOTIDE SEQUENCE</scope>
    <source>
        <strain evidence="4">CBS 175.79</strain>
    </source>
</reference>
<feature type="domain" description="Alpha/beta hydrolase fold-3" evidence="3">
    <location>
        <begin position="50"/>
        <end position="243"/>
    </location>
</feature>
<dbReference type="Gene3D" id="3.40.50.1820">
    <property type="entry name" value="alpha/beta hydrolase"/>
    <property type="match status" value="1"/>
</dbReference>
<evidence type="ECO:0000259" key="3">
    <source>
        <dbReference type="Pfam" id="PF07859"/>
    </source>
</evidence>
<dbReference type="InterPro" id="IPR029058">
    <property type="entry name" value="AB_hydrolase_fold"/>
</dbReference>
<keyword evidence="5" id="KW-1185">Reference proteome</keyword>
<sequence>YSSVVSSPLREQIDIPCRSNGSITLDILYAAAPSPQILLYLPPGPVLQETHDDEDRILTGLSSSSKCTVVKINYRLSPDHQFPKPVHDVLQGYDWVLDNLLHDQPRARLAVCGELVGGTLATTLALTECDLNGRRIHCAAINNPIADWVFPDDLPLEPRSELPEPNAPEETAFPADQDMMAWWAKQDEEEPSRTSRKQRRTPKPRKPTAWTINSDNVDLPTLSLSGERDVLFRESEDYFDRFASPIHFFRSPHGKLLYPESDDILASSSPSEVPKDPLDFETQMDLSHYASFAQNNTSPLETPLLVRCRAYARVFPPAGSNLSLPLWHFTSGLTSPLYDQTSELAKMIKRSIARQTLRARTARVHWHDPIEKKNYEAYAEERVNVETVPGLGLWSLNDDVQESRNKIETIGRWLRDSL</sequence>
<keyword evidence="1 4" id="KW-0378">Hydrolase</keyword>
<evidence type="ECO:0000256" key="2">
    <source>
        <dbReference type="SAM" id="MobiDB-lite"/>
    </source>
</evidence>
<evidence type="ECO:0000256" key="1">
    <source>
        <dbReference type="ARBA" id="ARBA00022801"/>
    </source>
</evidence>
<dbReference type="EMBL" id="ML978078">
    <property type="protein sequence ID" value="KAF2009572.1"/>
    <property type="molecule type" value="Genomic_DNA"/>
</dbReference>
<dbReference type="OrthoDB" id="5396420at2759"/>
<dbReference type="PANTHER" id="PTHR48081">
    <property type="entry name" value="AB HYDROLASE SUPERFAMILY PROTEIN C4A8.06C"/>
    <property type="match status" value="1"/>
</dbReference>
<dbReference type="GeneID" id="54280397"/>
<dbReference type="RefSeq" id="XP_033377911.1">
    <property type="nucleotide sequence ID" value="XM_033523000.1"/>
</dbReference>